<evidence type="ECO:0000256" key="1">
    <source>
        <dbReference type="SAM" id="MobiDB-lite"/>
    </source>
</evidence>
<name>A0ABR3WX20_9EURO</name>
<evidence type="ECO:0000313" key="3">
    <source>
        <dbReference type="Proteomes" id="UP001583193"/>
    </source>
</evidence>
<evidence type="ECO:0008006" key="4">
    <source>
        <dbReference type="Google" id="ProtNLM"/>
    </source>
</evidence>
<gene>
    <name evidence="2" type="ORF">Plec18167_008452</name>
</gene>
<evidence type="ECO:0000313" key="2">
    <source>
        <dbReference type="EMBL" id="KAL1867986.1"/>
    </source>
</evidence>
<dbReference type="Proteomes" id="UP001583193">
    <property type="component" value="Unassembled WGS sequence"/>
</dbReference>
<proteinExistence type="predicted"/>
<dbReference type="InterPro" id="IPR024645">
    <property type="entry name" value="Mitochondr_Som1"/>
</dbReference>
<feature type="region of interest" description="Disordered" evidence="1">
    <location>
        <begin position="86"/>
        <end position="110"/>
    </location>
</feature>
<dbReference type="Pfam" id="PF11093">
    <property type="entry name" value="Mitochondr_Som1"/>
    <property type="match status" value="1"/>
</dbReference>
<reference evidence="2 3" key="1">
    <citation type="journal article" date="2024" name="IMA Fungus">
        <title>IMA Genome - F19 : A genome assembly and annotation guide to empower mycologists, including annotated draft genome sequences of Ceratocystis pirilliformis, Diaporthe australafricana, Fusarium ophioides, Paecilomyces lecythidis, and Sporothrix stenoceras.</title>
        <authorList>
            <person name="Aylward J."/>
            <person name="Wilson A.M."/>
            <person name="Visagie C.M."/>
            <person name="Spraker J."/>
            <person name="Barnes I."/>
            <person name="Buitendag C."/>
            <person name="Ceriani C."/>
            <person name="Del Mar Angel L."/>
            <person name="du Plessis D."/>
            <person name="Fuchs T."/>
            <person name="Gasser K."/>
            <person name="Kramer D."/>
            <person name="Li W."/>
            <person name="Munsamy K."/>
            <person name="Piso A."/>
            <person name="Price J.L."/>
            <person name="Sonnekus B."/>
            <person name="Thomas C."/>
            <person name="van der Nest A."/>
            <person name="van Dijk A."/>
            <person name="van Heerden A."/>
            <person name="van Vuuren N."/>
            <person name="Yilmaz N."/>
            <person name="Duong T.A."/>
            <person name="van der Merwe N.A."/>
            <person name="Wingfield M.J."/>
            <person name="Wingfield B.D."/>
        </authorList>
    </citation>
    <scope>NUCLEOTIDE SEQUENCE [LARGE SCALE GENOMIC DNA]</scope>
    <source>
        <strain evidence="2 3">CMW 18167</strain>
    </source>
</reference>
<organism evidence="2 3">
    <name type="scientific">Paecilomyces lecythidis</name>
    <dbReference type="NCBI Taxonomy" id="3004212"/>
    <lineage>
        <taxon>Eukaryota</taxon>
        <taxon>Fungi</taxon>
        <taxon>Dikarya</taxon>
        <taxon>Ascomycota</taxon>
        <taxon>Pezizomycotina</taxon>
        <taxon>Eurotiomycetes</taxon>
        <taxon>Eurotiomycetidae</taxon>
        <taxon>Eurotiales</taxon>
        <taxon>Thermoascaceae</taxon>
        <taxon>Paecilomyces</taxon>
    </lineage>
</organism>
<dbReference type="EMBL" id="JAVDPF010000041">
    <property type="protein sequence ID" value="KAL1867986.1"/>
    <property type="molecule type" value="Genomic_DNA"/>
</dbReference>
<sequence>MAPLVPVFPTEALPERVNVVYKGWKEKRRKGPQVDLEKCELREMLQYSCNPPQEGVPSPGVVVCKPVLRLFRRCAGGLTIETTSWEKLQNEQRKDGGVASGGKNTGVKKA</sequence>
<accession>A0ABR3WX20</accession>
<protein>
    <recommendedName>
        <fullName evidence="4">Mitochondrial export protein Som1</fullName>
    </recommendedName>
</protein>
<keyword evidence="3" id="KW-1185">Reference proteome</keyword>
<comment type="caution">
    <text evidence="2">The sequence shown here is derived from an EMBL/GenBank/DDBJ whole genome shotgun (WGS) entry which is preliminary data.</text>
</comment>